<proteinExistence type="predicted"/>
<protein>
    <recommendedName>
        <fullName evidence="1">PEGA domain-containing protein</fullName>
    </recommendedName>
</protein>
<gene>
    <name evidence="2" type="ORF">DI536_32855</name>
</gene>
<dbReference type="EMBL" id="QFQP01000047">
    <property type="protein sequence ID" value="PZR05230.1"/>
    <property type="molecule type" value="Genomic_DNA"/>
</dbReference>
<evidence type="ECO:0000313" key="3">
    <source>
        <dbReference type="Proteomes" id="UP000249061"/>
    </source>
</evidence>
<dbReference type="InterPro" id="IPR013229">
    <property type="entry name" value="PEGA"/>
</dbReference>
<feature type="domain" description="PEGA" evidence="1">
    <location>
        <begin position="117"/>
        <end position="154"/>
    </location>
</feature>
<dbReference type="Pfam" id="PF08308">
    <property type="entry name" value="PEGA"/>
    <property type="match status" value="1"/>
</dbReference>
<evidence type="ECO:0000259" key="1">
    <source>
        <dbReference type="Pfam" id="PF08308"/>
    </source>
</evidence>
<accession>A0A2W5SR71</accession>
<reference evidence="2 3" key="1">
    <citation type="submission" date="2017-08" db="EMBL/GenBank/DDBJ databases">
        <title>Infants hospitalized years apart are colonized by the same room-sourced microbial strains.</title>
        <authorList>
            <person name="Brooks B."/>
            <person name="Olm M.R."/>
            <person name="Firek B.A."/>
            <person name="Baker R."/>
            <person name="Thomas B.C."/>
            <person name="Morowitz M.J."/>
            <person name="Banfield J.F."/>
        </authorList>
    </citation>
    <scope>NUCLEOTIDE SEQUENCE [LARGE SCALE GENOMIC DNA]</scope>
    <source>
        <strain evidence="2">S2_003_000_R2_14</strain>
    </source>
</reference>
<comment type="caution">
    <text evidence="2">The sequence shown here is derived from an EMBL/GenBank/DDBJ whole genome shotgun (WGS) entry which is preliminary data.</text>
</comment>
<name>A0A2W5SR71_9BACT</name>
<evidence type="ECO:0000313" key="2">
    <source>
        <dbReference type="EMBL" id="PZR05230.1"/>
    </source>
</evidence>
<dbReference type="InterPro" id="IPR011990">
    <property type="entry name" value="TPR-like_helical_dom_sf"/>
</dbReference>
<dbReference type="AlphaFoldDB" id="A0A2W5SR71"/>
<dbReference type="Proteomes" id="UP000249061">
    <property type="component" value="Unassembled WGS sequence"/>
</dbReference>
<dbReference type="Gene3D" id="1.25.40.10">
    <property type="entry name" value="Tetratricopeptide repeat domain"/>
    <property type="match status" value="1"/>
</dbReference>
<sequence length="329" mass="35452">MLLSLALTLTLAAPAPAPKALSDEARLEQGQRLFNQGDFDAALKMLDAAASDGGDPKVMEKVHLLRAQSFAARQDFARAEDAFTLALEANPDAALDPARVDPTVVKLLESVRARLTGSLVINSTPPGATVLLDGRAAGLAPITLTPNVGKHKVEAQWGDGPKQTSEVQVHPRREVRVEWVQVAGPSTVAGRDDLFQERPLRPFGDLRGNFEAYTSGNLGGALELGGGVEISWFRIGAYFRLYPQFWVTPRFQFALPVHAQFNVLLEAAVPFAIGGGFGVGIAGGAGAEWYPLKWFGFYALFGGQHFFIRDMNNSVTAFTLNGGVRLRLP</sequence>
<dbReference type="SUPFAM" id="SSF48452">
    <property type="entry name" value="TPR-like"/>
    <property type="match status" value="1"/>
</dbReference>
<organism evidence="2 3">
    <name type="scientific">Archangium gephyra</name>
    <dbReference type="NCBI Taxonomy" id="48"/>
    <lineage>
        <taxon>Bacteria</taxon>
        <taxon>Pseudomonadati</taxon>
        <taxon>Myxococcota</taxon>
        <taxon>Myxococcia</taxon>
        <taxon>Myxococcales</taxon>
        <taxon>Cystobacterineae</taxon>
        <taxon>Archangiaceae</taxon>
        <taxon>Archangium</taxon>
    </lineage>
</organism>